<protein>
    <submittedName>
        <fullName evidence="1">Copper-transporting ATPase</fullName>
    </submittedName>
</protein>
<accession>A0A8S5T6G6</accession>
<sequence length="36" mass="4066">MAQQNNMFLKGRPVTSIDEVKGALIDFDGSIFYFPD</sequence>
<organism evidence="1">
    <name type="scientific">Siphoviridae sp. ctxMM9</name>
    <dbReference type="NCBI Taxonomy" id="2827973"/>
    <lineage>
        <taxon>Viruses</taxon>
        <taxon>Duplodnaviria</taxon>
        <taxon>Heunggongvirae</taxon>
        <taxon>Uroviricota</taxon>
        <taxon>Caudoviricetes</taxon>
    </lineage>
</organism>
<name>A0A8S5T6G6_9CAUD</name>
<reference evidence="1" key="1">
    <citation type="journal article" date="2021" name="Proc. Natl. Acad. Sci. U.S.A.">
        <title>A Catalog of Tens of Thousands of Viruses from Human Metagenomes Reveals Hidden Associations with Chronic Diseases.</title>
        <authorList>
            <person name="Tisza M.J."/>
            <person name="Buck C.B."/>
        </authorList>
    </citation>
    <scope>NUCLEOTIDE SEQUENCE</scope>
    <source>
        <strain evidence="1">CtxMM9</strain>
    </source>
</reference>
<proteinExistence type="predicted"/>
<dbReference type="EMBL" id="BK032759">
    <property type="protein sequence ID" value="DAF58833.1"/>
    <property type="molecule type" value="Genomic_DNA"/>
</dbReference>
<evidence type="ECO:0000313" key="1">
    <source>
        <dbReference type="EMBL" id="DAF58833.1"/>
    </source>
</evidence>